<evidence type="ECO:0000313" key="3">
    <source>
        <dbReference type="Proteomes" id="UP001161017"/>
    </source>
</evidence>
<evidence type="ECO:0000313" key="2">
    <source>
        <dbReference type="EMBL" id="MDI1492710.1"/>
    </source>
</evidence>
<dbReference type="EMBL" id="JAPUFD010000020">
    <property type="protein sequence ID" value="MDI1492710.1"/>
    <property type="molecule type" value="Genomic_DNA"/>
</dbReference>
<dbReference type="AlphaFoldDB" id="A0AA43QYN3"/>
<organism evidence="2 3">
    <name type="scientific">Ramalina farinacea</name>
    <dbReference type="NCBI Taxonomy" id="258253"/>
    <lineage>
        <taxon>Eukaryota</taxon>
        <taxon>Fungi</taxon>
        <taxon>Dikarya</taxon>
        <taxon>Ascomycota</taxon>
        <taxon>Pezizomycotina</taxon>
        <taxon>Lecanoromycetes</taxon>
        <taxon>OSLEUM clade</taxon>
        <taxon>Lecanoromycetidae</taxon>
        <taxon>Lecanorales</taxon>
        <taxon>Lecanorineae</taxon>
        <taxon>Ramalinaceae</taxon>
        <taxon>Ramalina</taxon>
    </lineage>
</organism>
<gene>
    <name evidence="2" type="ORF">OHK93_004492</name>
</gene>
<sequence>MPNDYIITVNPAGTNIKILLTDKPTGEPATLSTSMLYNLTVGGIADAVNHTIRQQGSLILPNFPEEAHVGRYAKRFEPSKLEFVLAADENQPDHADLQTVADVLKGIQQLSHEYLLQELFFVVFDLSEADQPLIATGCLAYQCEAGPDIPPSLISQTETPDLSTMDPTTSDAQAASNSSEGDVSNAVYTMGGFNDGVKLVVARSGSAAEPIIPTNFADVAVQALWKVLKLVSGSPTDPTLPSTAEGAGGGSPNWVARDENFASSLSMDFYQSGDNPFTLGTLAKTMLVIQLNMDKMPLTSSSIIVGVPSGDPREPWMEVGSGCIGYQQGGQALCTKTSASIIVGPDGGLNNATSNQLVATT</sequence>
<feature type="region of interest" description="Disordered" evidence="1">
    <location>
        <begin position="150"/>
        <end position="180"/>
    </location>
</feature>
<feature type="compositionally biased region" description="Polar residues" evidence="1">
    <location>
        <begin position="153"/>
        <end position="180"/>
    </location>
</feature>
<accession>A0AA43QYN3</accession>
<evidence type="ECO:0000256" key="1">
    <source>
        <dbReference type="SAM" id="MobiDB-lite"/>
    </source>
</evidence>
<protein>
    <submittedName>
        <fullName evidence="2">Uncharacterized protein</fullName>
    </submittedName>
</protein>
<name>A0AA43QYN3_9LECA</name>
<comment type="caution">
    <text evidence="2">The sequence shown here is derived from an EMBL/GenBank/DDBJ whole genome shotgun (WGS) entry which is preliminary data.</text>
</comment>
<dbReference type="Proteomes" id="UP001161017">
    <property type="component" value="Unassembled WGS sequence"/>
</dbReference>
<keyword evidence="3" id="KW-1185">Reference proteome</keyword>
<reference evidence="2" key="1">
    <citation type="journal article" date="2023" name="Genome Biol. Evol.">
        <title>First Whole Genome Sequence and Flow Cytometry Genome Size Data for the Lichen-Forming Fungus Ramalina farinacea (Ascomycota).</title>
        <authorList>
            <person name="Llewellyn T."/>
            <person name="Mian S."/>
            <person name="Hill R."/>
            <person name="Leitch I.J."/>
            <person name="Gaya E."/>
        </authorList>
    </citation>
    <scope>NUCLEOTIDE SEQUENCE</scope>
    <source>
        <strain evidence="2">LIQ254RAFAR</strain>
    </source>
</reference>
<proteinExistence type="predicted"/>